<accession>A0A4R8UF76</accession>
<evidence type="ECO:0000256" key="2">
    <source>
        <dbReference type="SAM" id="SignalP"/>
    </source>
</evidence>
<evidence type="ECO:0000256" key="1">
    <source>
        <dbReference type="SAM" id="MobiDB-lite"/>
    </source>
</evidence>
<dbReference type="Proteomes" id="UP000297866">
    <property type="component" value="Unassembled WGS sequence"/>
</dbReference>
<dbReference type="OrthoDB" id="9812120at2"/>
<reference evidence="3 4" key="1">
    <citation type="submission" date="2019-03" db="EMBL/GenBank/DDBJ databases">
        <title>Genomics of glacier-inhabiting Cryobacterium strains.</title>
        <authorList>
            <person name="Liu Q."/>
            <person name="Xin Y.-H."/>
        </authorList>
    </citation>
    <scope>NUCLEOTIDE SEQUENCE [LARGE SCALE GENOMIC DNA]</scope>
    <source>
        <strain evidence="3 4">Sr47</strain>
    </source>
</reference>
<feature type="region of interest" description="Disordered" evidence="1">
    <location>
        <begin position="222"/>
        <end position="246"/>
    </location>
</feature>
<evidence type="ECO:0000313" key="4">
    <source>
        <dbReference type="Proteomes" id="UP000297866"/>
    </source>
</evidence>
<feature type="signal peptide" evidence="2">
    <location>
        <begin position="1"/>
        <end position="31"/>
    </location>
</feature>
<evidence type="ECO:0008006" key="5">
    <source>
        <dbReference type="Google" id="ProtNLM"/>
    </source>
</evidence>
<feature type="chain" id="PRO_5038655439" description="Cell wall-binding repeat-containing protein" evidence="2">
    <location>
        <begin position="32"/>
        <end position="604"/>
    </location>
</feature>
<proteinExistence type="predicted"/>
<organism evidence="3 4">
    <name type="scientific">Cryobacterium tagatosivorans</name>
    <dbReference type="NCBI Taxonomy" id="1259199"/>
    <lineage>
        <taxon>Bacteria</taxon>
        <taxon>Bacillati</taxon>
        <taxon>Actinomycetota</taxon>
        <taxon>Actinomycetes</taxon>
        <taxon>Micrococcales</taxon>
        <taxon>Microbacteriaceae</taxon>
        <taxon>Cryobacterium</taxon>
    </lineage>
</organism>
<sequence length="604" mass="60981">MSNPDGGAARAARGACALLLGSLLLLTGCVAEPAPSTDAPAADAPAASERPSGPVLAAKTALPSNPLTVIAGVDPVGAAIAVSAALYSRAQLVVIAPVGDLAAQLLASSAAVALGAPLLLAPATAAPAGTAALEDELSRLGASSVLMVGGDLSGRPAGIDPAGPTVLHVDATAAALGAILPGRRATETEAETETETVASAEALAAVATLTADAPLLLSLTPDTSLAPDTSPGADLAPGTPTATAPSRPIVTLPRVRRTVPQAGVLVLAVNDPAQLAGAATARAAGVEVLPVPADRPNPQASAALVKALGAARPSAVLALGAAFGGEANLAWKVAAATTGTQLPGGGQLLFPGRLLVALYGTPGTSALGVLGEQELPAAITRAKSMAGLYAAHTDRTVVPMMEIIATVAAGAEGADGNYSNELSVDGLRPWVEAAGKAGVYVVLDLQPGRTDFLSQAKRYESLLELPHVGLALDPEWRLGKTQRHLEQIGSVDAAELNSVVTWLADLTSRHALPQKLLVLHQFSLKMIRHRDTLDTSRPELALLLHVDGLGGQPAKQATWRALQAGAPAGIGWGWKNFIDEDHPMLTPAQTMTQVSPSPDLVTYQ</sequence>
<name>A0A4R8UF76_9MICO</name>
<gene>
    <name evidence="3" type="ORF">E3O23_06000</name>
</gene>
<keyword evidence="2" id="KW-0732">Signal</keyword>
<evidence type="ECO:0000313" key="3">
    <source>
        <dbReference type="EMBL" id="TFB52546.1"/>
    </source>
</evidence>
<comment type="caution">
    <text evidence="3">The sequence shown here is derived from an EMBL/GenBank/DDBJ whole genome shotgun (WGS) entry which is preliminary data.</text>
</comment>
<keyword evidence="4" id="KW-1185">Reference proteome</keyword>
<dbReference type="EMBL" id="SOEZ01000033">
    <property type="protein sequence ID" value="TFB52546.1"/>
    <property type="molecule type" value="Genomic_DNA"/>
</dbReference>
<dbReference type="RefSeq" id="WP_134489136.1">
    <property type="nucleotide sequence ID" value="NZ_SOEZ01000033.1"/>
</dbReference>
<protein>
    <recommendedName>
        <fullName evidence="5">Cell wall-binding repeat-containing protein</fullName>
    </recommendedName>
</protein>
<dbReference type="AlphaFoldDB" id="A0A4R8UF76"/>